<name>A0A8H7D7D7_9AGAR</name>
<gene>
    <name evidence="6" type="ORF">MVEN_00560200</name>
</gene>
<dbReference type="AlphaFoldDB" id="A0A8H7D7D7"/>
<evidence type="ECO:0000313" key="7">
    <source>
        <dbReference type="Proteomes" id="UP000620124"/>
    </source>
</evidence>
<keyword evidence="2" id="KW-0408">Iron</keyword>
<dbReference type="SUPFAM" id="SSF56436">
    <property type="entry name" value="C-type lectin-like"/>
    <property type="match status" value="1"/>
</dbReference>
<evidence type="ECO:0000259" key="4">
    <source>
        <dbReference type="Pfam" id="PF03781"/>
    </source>
</evidence>
<dbReference type="InterPro" id="IPR016187">
    <property type="entry name" value="CTDL_fold"/>
</dbReference>
<proteinExistence type="predicted"/>
<comment type="caution">
    <text evidence="6">The sequence shown here is derived from an EMBL/GenBank/DDBJ whole genome shotgun (WGS) entry which is preliminary data.</text>
</comment>
<evidence type="ECO:0000256" key="1">
    <source>
        <dbReference type="ARBA" id="ARBA00023002"/>
    </source>
</evidence>
<accession>A0A8H7D7D7</accession>
<dbReference type="PANTHER" id="PTHR43397">
    <property type="entry name" value="ERGOTHIONEINE BIOSYNTHESIS PROTEIN 1"/>
    <property type="match status" value="1"/>
</dbReference>
<dbReference type="Proteomes" id="UP000620124">
    <property type="component" value="Unassembled WGS sequence"/>
</dbReference>
<feature type="domain" description="Sulfatase-modifying factor enzyme-like" evidence="4">
    <location>
        <begin position="427"/>
        <end position="518"/>
    </location>
</feature>
<keyword evidence="7" id="KW-1185">Reference proteome</keyword>
<dbReference type="InterPro" id="IPR034660">
    <property type="entry name" value="DinB/YfiT-like"/>
</dbReference>
<dbReference type="Pfam" id="PF12867">
    <property type="entry name" value="DinB_2"/>
    <property type="match status" value="1"/>
</dbReference>
<sequence length="633" mass="70995">MVLPSIPSLPPFGCPRPSPLIVHTLLYLLVETQSTGSSTSSYYAGKVFDSLTGHVYIGSNSLRAEILREIFDKHSEGGLLTLCIDEKYDKSAGMDCQGFRYVENSIGVTSAAWNLQKLEGVEYHSTLCEANVITTELKATMFTGATQASHLLAFSLASLRSVISMISACGQYTIYILERPTVVFLPMSHTPSFSPSQNMVGGNIPTVEEWANLWRAWDLVTLQMIPKEMLLQKPIDLRHKCLFYIGHIPTFLDMLLSKAIGGEPTEPAYFWNIFERGIDPHVDDPDHCHNHSEVPECDEDWPTLNTIMGFRTGVRARLLQLYEDLSSGKRPLTRNIARTLVMTLEHEAWHVETLLYMLIQRAGTGTLPPTGFVVPPWDLLKLQWDATPAPTTESVILGPATLILGHEDSEADDFLPELEREAEFREFGWDNESPARQVEVGRFRAAWRPVTNKEFLPFWRAGKAELPRSWVEDDAEVRTIYGPVPMDVAAEWPVLTAYDDLAAYAKSKGGRLPTEPELRLFLNTYDVGYEGGANTGFRNWHPVPASTGMESESGRGSNGGIWEWTTTLFDTHEGLVPTNLFTGYSTDFFDTKHQTVLGASYATVPRLGRQTVRNFWQRGYGYAWVGARIVWDI</sequence>
<dbReference type="InterPro" id="IPR042095">
    <property type="entry name" value="SUMF_sf"/>
</dbReference>
<evidence type="ECO:0008006" key="8">
    <source>
        <dbReference type="Google" id="ProtNLM"/>
    </source>
</evidence>
<protein>
    <recommendedName>
        <fullName evidence="8">Sulfatase-modifying factor enzyme domain-containing protein</fullName>
    </recommendedName>
</protein>
<evidence type="ECO:0000256" key="2">
    <source>
        <dbReference type="ARBA" id="ARBA00023004"/>
    </source>
</evidence>
<evidence type="ECO:0000256" key="3">
    <source>
        <dbReference type="ARBA" id="ARBA00037882"/>
    </source>
</evidence>
<dbReference type="InterPro" id="IPR024775">
    <property type="entry name" value="DinB-like"/>
</dbReference>
<dbReference type="SUPFAM" id="SSF109854">
    <property type="entry name" value="DinB/YfiT-like putative metalloenzymes"/>
    <property type="match status" value="1"/>
</dbReference>
<dbReference type="InterPro" id="IPR051128">
    <property type="entry name" value="EgtD_Methyltrsf_superfamily"/>
</dbReference>
<dbReference type="Pfam" id="PF03781">
    <property type="entry name" value="FGE-sulfatase"/>
    <property type="match status" value="2"/>
</dbReference>
<dbReference type="EMBL" id="JACAZI010000004">
    <property type="protein sequence ID" value="KAF7362142.1"/>
    <property type="molecule type" value="Genomic_DNA"/>
</dbReference>
<feature type="domain" description="Sulfatase-modifying factor enzyme-like" evidence="4">
    <location>
        <begin position="534"/>
        <end position="631"/>
    </location>
</feature>
<evidence type="ECO:0000259" key="5">
    <source>
        <dbReference type="Pfam" id="PF12867"/>
    </source>
</evidence>
<reference evidence="6" key="1">
    <citation type="submission" date="2020-05" db="EMBL/GenBank/DDBJ databases">
        <title>Mycena genomes resolve the evolution of fungal bioluminescence.</title>
        <authorList>
            <person name="Tsai I.J."/>
        </authorList>
    </citation>
    <scope>NUCLEOTIDE SEQUENCE</scope>
    <source>
        <strain evidence="6">CCC161011</strain>
    </source>
</reference>
<dbReference type="Gene3D" id="3.90.1580.10">
    <property type="entry name" value="paralog of FGE (formylglycine-generating enzyme)"/>
    <property type="match status" value="1"/>
</dbReference>
<dbReference type="OrthoDB" id="659at2759"/>
<dbReference type="InterPro" id="IPR005532">
    <property type="entry name" value="SUMF_dom"/>
</dbReference>
<evidence type="ECO:0000313" key="6">
    <source>
        <dbReference type="EMBL" id="KAF7362142.1"/>
    </source>
</evidence>
<feature type="domain" description="DinB-like" evidence="5">
    <location>
        <begin position="222"/>
        <end position="353"/>
    </location>
</feature>
<keyword evidence="1" id="KW-0560">Oxidoreductase</keyword>
<dbReference type="PANTHER" id="PTHR43397:SF1">
    <property type="entry name" value="ERGOTHIONEINE BIOSYNTHESIS PROTEIN 1"/>
    <property type="match status" value="1"/>
</dbReference>
<comment type="pathway">
    <text evidence="3">Amino-acid biosynthesis; ergothioneine biosynthesis.</text>
</comment>
<organism evidence="6 7">
    <name type="scientific">Mycena venus</name>
    <dbReference type="NCBI Taxonomy" id="2733690"/>
    <lineage>
        <taxon>Eukaryota</taxon>
        <taxon>Fungi</taxon>
        <taxon>Dikarya</taxon>
        <taxon>Basidiomycota</taxon>
        <taxon>Agaricomycotina</taxon>
        <taxon>Agaricomycetes</taxon>
        <taxon>Agaricomycetidae</taxon>
        <taxon>Agaricales</taxon>
        <taxon>Marasmiineae</taxon>
        <taxon>Mycenaceae</taxon>
        <taxon>Mycena</taxon>
    </lineage>
</organism>